<evidence type="ECO:0000313" key="2">
    <source>
        <dbReference type="Proteomes" id="UP000595806"/>
    </source>
</evidence>
<sequence length="259" mass="29001">MQQSWLDKCKQLPVGTTARFRCCGSTKAAVLFNNPDSWSMYCFRCHTSLKEIKQYQSLSEGLQQHKVTEVPTDLKKLSECSEYVQEAVYKFLLTKGIYPSMVPDAMFSAELKRVLFKVSASVYMARALNQYQQPKWLQLGGRCGFAVVGKVQDPVRIVLTEDLLSAIKIDYVQREFGEGNVLAVSLLGTKLDTKLRAVIAQSGLPVLCMLDGDAAGYTGTRQITKDLKVYTEVKTYAEQGLDPKDLSCQKLLEVLNETI</sequence>
<reference evidence="1 2" key="1">
    <citation type="submission" date="2020-12" db="EMBL/GenBank/DDBJ databases">
        <authorList>
            <person name="Rakov C."/>
            <person name="Alkalay-Oren S."/>
            <person name="Coppenhagen-Glazer S."/>
            <person name="Hazan R."/>
        </authorList>
    </citation>
    <scope>NUCLEOTIDE SEQUENCE [LARGE SCALE GENOMIC DNA]</scope>
</reference>
<name>A0A7T6ZM55_9CAUD</name>
<protein>
    <recommendedName>
        <fullName evidence="3">DNA primase</fullName>
    </recommendedName>
</protein>
<evidence type="ECO:0000313" key="1">
    <source>
        <dbReference type="EMBL" id="QQK88445.1"/>
    </source>
</evidence>
<proteinExistence type="predicted"/>
<dbReference type="SUPFAM" id="SSF56731">
    <property type="entry name" value="DNA primase core"/>
    <property type="match status" value="1"/>
</dbReference>
<evidence type="ECO:0008006" key="3">
    <source>
        <dbReference type="Google" id="ProtNLM"/>
    </source>
</evidence>
<accession>A0A7T6ZM55</accession>
<dbReference type="EMBL" id="MW358930">
    <property type="protein sequence ID" value="QQK88445.1"/>
    <property type="molecule type" value="Genomic_DNA"/>
</dbReference>
<organism evidence="1 2">
    <name type="scientific">Providencia phage PSTRCR_114</name>
    <dbReference type="NCBI Taxonomy" id="2800824"/>
    <lineage>
        <taxon>Viruses</taxon>
        <taxon>Duplodnaviria</taxon>
        <taxon>Heunggongvirae</taxon>
        <taxon>Uroviricota</taxon>
        <taxon>Caudoviricetes</taxon>
        <taxon>Autographivirales</taxon>
        <taxon>Autoscriptoviridae</taxon>
        <taxon>Slopekvirinae</taxon>
        <taxon>Kakivirus</taxon>
        <taxon>Kakivirus PSTRCR114</taxon>
    </lineage>
</organism>
<keyword evidence="2" id="KW-1185">Reference proteome</keyword>
<dbReference type="Proteomes" id="UP000595806">
    <property type="component" value="Segment"/>
</dbReference>